<dbReference type="SUPFAM" id="SSF117892">
    <property type="entry name" value="Band 7/SPFH domain"/>
    <property type="match status" value="1"/>
</dbReference>
<feature type="domain" description="Band 7" evidence="3">
    <location>
        <begin position="3"/>
        <end position="122"/>
    </location>
</feature>
<dbReference type="GeneID" id="94428796"/>
<evidence type="ECO:0000256" key="1">
    <source>
        <dbReference type="ARBA" id="ARBA00009658"/>
    </source>
</evidence>
<comment type="subcellular location">
    <subcellularLocation>
        <location evidence="2">Mitochondrion inner membrane</location>
    </subcellularLocation>
</comment>
<dbReference type="GO" id="GO:0005743">
    <property type="term" value="C:mitochondrial inner membrane"/>
    <property type="evidence" value="ECO:0007669"/>
    <property type="project" value="UniProtKB-SubCell"/>
</dbReference>
<gene>
    <name evidence="4" type="ORF">CSUI_005409</name>
</gene>
<evidence type="ECO:0000256" key="2">
    <source>
        <dbReference type="RuleBase" id="RU366048"/>
    </source>
</evidence>
<proteinExistence type="inferred from homology"/>
<name>A0A2C6KXN2_9APIC</name>
<dbReference type="Pfam" id="PF01145">
    <property type="entry name" value="Band_7"/>
    <property type="match status" value="1"/>
</dbReference>
<comment type="similarity">
    <text evidence="1 2">Belongs to the prohibitin family.</text>
</comment>
<dbReference type="PANTHER" id="PTHR23222">
    <property type="entry name" value="PROHIBITIN"/>
    <property type="match status" value="1"/>
</dbReference>
<protein>
    <recommendedName>
        <fullName evidence="2">Prohibitin</fullName>
    </recommendedName>
</protein>
<evidence type="ECO:0000313" key="5">
    <source>
        <dbReference type="Proteomes" id="UP000221165"/>
    </source>
</evidence>
<evidence type="ECO:0000313" key="4">
    <source>
        <dbReference type="EMBL" id="PHJ20752.1"/>
    </source>
</evidence>
<dbReference type="VEuPathDB" id="ToxoDB:CSUI_005409"/>
<keyword evidence="5" id="KW-1185">Reference proteome</keyword>
<dbReference type="PRINTS" id="PR00679">
    <property type="entry name" value="PROHIBITIN"/>
</dbReference>
<accession>A0A2C6KXN2</accession>
<dbReference type="InterPro" id="IPR001107">
    <property type="entry name" value="Band_7"/>
</dbReference>
<sequence>MVSVGLRLLFRPIEEKLPVIHQTLGPDYDERVLPSIGNEVLKAVVARYDAESLLTQRDKVSNDIRQAITHRARQFDLQLDDVAITHLSYGKEFSKAIEDKQVAQQESERIKFVVARTEQEKKAAVVRAEGEAEAARLISESIKQHGSGLIEVRRLDAAKDIAETLSKSRNVMYLPAGVNMLLSQQ</sequence>
<keyword evidence="2" id="KW-0472">Membrane</keyword>
<dbReference type="RefSeq" id="XP_067922438.1">
    <property type="nucleotide sequence ID" value="XM_068065585.1"/>
</dbReference>
<evidence type="ECO:0000259" key="3">
    <source>
        <dbReference type="Pfam" id="PF01145"/>
    </source>
</evidence>
<dbReference type="OrthoDB" id="275637at2759"/>
<comment type="caution">
    <text evidence="4">The sequence shown here is derived from an EMBL/GenBank/DDBJ whole genome shotgun (WGS) entry which is preliminary data.</text>
</comment>
<dbReference type="GO" id="GO:0007005">
    <property type="term" value="P:mitochondrion organization"/>
    <property type="evidence" value="ECO:0007669"/>
    <property type="project" value="TreeGrafter"/>
</dbReference>
<reference evidence="4 5" key="1">
    <citation type="journal article" date="2017" name="Int. J. Parasitol.">
        <title>The genome of the protozoan parasite Cystoisospora suis and a reverse vaccinology approach to identify vaccine candidates.</title>
        <authorList>
            <person name="Palmieri N."/>
            <person name="Shrestha A."/>
            <person name="Ruttkowski B."/>
            <person name="Beck T."/>
            <person name="Vogl C."/>
            <person name="Tomley F."/>
            <person name="Blake D.P."/>
            <person name="Joachim A."/>
        </authorList>
    </citation>
    <scope>NUCLEOTIDE SEQUENCE [LARGE SCALE GENOMIC DNA]</scope>
    <source>
        <strain evidence="4 5">Wien I</strain>
    </source>
</reference>
<dbReference type="Gene3D" id="3.30.479.30">
    <property type="entry name" value="Band 7 domain"/>
    <property type="match status" value="1"/>
</dbReference>
<keyword evidence="2" id="KW-0999">Mitochondrion inner membrane</keyword>
<dbReference type="Proteomes" id="UP000221165">
    <property type="component" value="Unassembled WGS sequence"/>
</dbReference>
<dbReference type="PANTHER" id="PTHR23222:SF0">
    <property type="entry name" value="PROHIBITIN 1"/>
    <property type="match status" value="1"/>
</dbReference>
<dbReference type="EMBL" id="MIGC01002619">
    <property type="protein sequence ID" value="PHJ20752.1"/>
    <property type="molecule type" value="Genomic_DNA"/>
</dbReference>
<dbReference type="CDD" id="cd03401">
    <property type="entry name" value="SPFH_prohibitin"/>
    <property type="match status" value="1"/>
</dbReference>
<keyword evidence="2" id="KW-0496">Mitochondrion</keyword>
<dbReference type="InterPro" id="IPR036013">
    <property type="entry name" value="Band_7/SPFH_dom_sf"/>
</dbReference>
<organism evidence="4 5">
    <name type="scientific">Cystoisospora suis</name>
    <dbReference type="NCBI Taxonomy" id="483139"/>
    <lineage>
        <taxon>Eukaryota</taxon>
        <taxon>Sar</taxon>
        <taxon>Alveolata</taxon>
        <taxon>Apicomplexa</taxon>
        <taxon>Conoidasida</taxon>
        <taxon>Coccidia</taxon>
        <taxon>Eucoccidiorida</taxon>
        <taxon>Eimeriorina</taxon>
        <taxon>Sarcocystidae</taxon>
        <taxon>Cystoisospora</taxon>
    </lineage>
</organism>
<dbReference type="InterPro" id="IPR000163">
    <property type="entry name" value="Prohibitin"/>
</dbReference>
<dbReference type="AlphaFoldDB" id="A0A2C6KXN2"/>